<sequence>MVNRQELIENERARRARKRAARAAAAADPVETAWALLGVQGTDTVDAIRSALRPLVTELPPGSGHGAVLHGALTGPPSIDLPEALRVTLAELPPAQLVANLVVLGQAGVPWFSELGLIRAMLLAEERPTVQAVGRLPEALLSGSAAWRRYLAVLGHPVRLTGGELAESCAALPLSLVDDLIDNGQVGAGDRPWERRADPREADYLAARLVPDQITSAQAAALGWPEAVSRHAYLAGAVETGDAVLDALAALYEGDNSDLFELRAALPAEQQANLRAVLDGVPVGRWPAWVTADRGLWRLLAAQWSAQAAADGDRDRWMDPRASDFHLWNAFRSAHERIVRGDLAGAVRQSDALSAFSAAEEPPALYDLEIRNLRAYLMQRPQGPEHRSGRLDLAVELLDADHPVISANRRLVEARLETPVNERESWENPFFVLGLTHGDPAWNERWRALTVEHRDDVDESARINDAWRRIHDAVGASGFFALPVEPGVIDVPAERSAVLVPSLAPLARRTATDESDLAPVRAGAAADLLDEFGAAEIDMTSEGGPHPR</sequence>
<dbReference type="Proteomes" id="UP000774570">
    <property type="component" value="Unassembled WGS sequence"/>
</dbReference>
<dbReference type="RefSeq" id="WP_220167174.1">
    <property type="nucleotide sequence ID" value="NZ_JAIBOA010000009.1"/>
</dbReference>
<organism evidence="1 2">
    <name type="scientific">Actinomadura parmotrematis</name>
    <dbReference type="NCBI Taxonomy" id="2864039"/>
    <lineage>
        <taxon>Bacteria</taxon>
        <taxon>Bacillati</taxon>
        <taxon>Actinomycetota</taxon>
        <taxon>Actinomycetes</taxon>
        <taxon>Streptosporangiales</taxon>
        <taxon>Thermomonosporaceae</taxon>
        <taxon>Actinomadura</taxon>
    </lineage>
</organism>
<reference evidence="1 2" key="1">
    <citation type="submission" date="2021-07" db="EMBL/GenBank/DDBJ databases">
        <title>Actinomadura sp. PM05-2 isolated from lichen.</title>
        <authorList>
            <person name="Somphong A."/>
            <person name="Phongsopitanun W."/>
            <person name="Tanasupawat S."/>
            <person name="Peongsungnone V."/>
        </authorList>
    </citation>
    <scope>NUCLEOTIDE SEQUENCE [LARGE SCALE GENOMIC DNA]</scope>
    <source>
        <strain evidence="1 2">PM05-2</strain>
    </source>
</reference>
<gene>
    <name evidence="1" type="ORF">K1Y72_16290</name>
</gene>
<evidence type="ECO:0000313" key="1">
    <source>
        <dbReference type="EMBL" id="MBW8483947.1"/>
    </source>
</evidence>
<name>A0ABS7FU57_9ACTN</name>
<evidence type="ECO:0000313" key="2">
    <source>
        <dbReference type="Proteomes" id="UP000774570"/>
    </source>
</evidence>
<keyword evidence="2" id="KW-1185">Reference proteome</keyword>
<proteinExistence type="predicted"/>
<comment type="caution">
    <text evidence="1">The sequence shown here is derived from an EMBL/GenBank/DDBJ whole genome shotgun (WGS) entry which is preliminary data.</text>
</comment>
<accession>A0ABS7FU57</accession>
<dbReference type="EMBL" id="JAIBOA010000009">
    <property type="protein sequence ID" value="MBW8483947.1"/>
    <property type="molecule type" value="Genomic_DNA"/>
</dbReference>
<protein>
    <submittedName>
        <fullName evidence="1">Uncharacterized protein</fullName>
    </submittedName>
</protein>